<sequence>MLKPAVKLPLKQDEDLEALSDTFPFPKHYHAVKSIETTIISLSLCGEKGDPLYCEQCKTVKPERTHHCKECNRCAPKMDHHCIWINGCVDDSNYRYFFMFVFYVAAYSIWVEINIAPLLLQKIKQQIGGAITLDFCWRAYKIYLASIYYLWKNVGWMLINRKWIPLLTGVQGLGLDGISFHWYSVTVLGFLFGLTLFGFTGVHFYYIIKNKTSIEHISNRPSYIRADYDKTGENYEVISFGKTNMYDQGFYYNWRSVMGPNPFICLLPYPILHTSKDSFDKTHFYNKKFIADIIHLASMQRLHRLDAK</sequence>
<evidence type="ECO:0000256" key="5">
    <source>
        <dbReference type="ARBA" id="ARBA00023136"/>
    </source>
</evidence>
<evidence type="ECO:0000256" key="9">
    <source>
        <dbReference type="ARBA" id="ARBA00048048"/>
    </source>
</evidence>
<evidence type="ECO:0000256" key="6">
    <source>
        <dbReference type="ARBA" id="ARBA00023139"/>
    </source>
</evidence>
<feature type="transmembrane region" description="Helical" evidence="10">
    <location>
        <begin position="140"/>
        <end position="159"/>
    </location>
</feature>
<evidence type="ECO:0000259" key="11">
    <source>
        <dbReference type="Pfam" id="PF01529"/>
    </source>
</evidence>
<dbReference type="AlphaFoldDB" id="A0A8H7ULW4"/>
<evidence type="ECO:0000256" key="3">
    <source>
        <dbReference type="ARBA" id="ARBA00022692"/>
    </source>
</evidence>
<keyword evidence="7" id="KW-0449">Lipoprotein</keyword>
<dbReference type="InterPro" id="IPR039859">
    <property type="entry name" value="PFA4/ZDH16/20/ERF2-like"/>
</dbReference>
<feature type="transmembrane region" description="Helical" evidence="10">
    <location>
        <begin position="179"/>
        <end position="208"/>
    </location>
</feature>
<name>A0A8H7ULW4_9FUNG</name>
<evidence type="ECO:0000256" key="4">
    <source>
        <dbReference type="ARBA" id="ARBA00022989"/>
    </source>
</evidence>
<feature type="transmembrane region" description="Helical" evidence="10">
    <location>
        <begin position="96"/>
        <end position="120"/>
    </location>
</feature>
<dbReference type="EMBL" id="JAEPRC010000896">
    <property type="protein sequence ID" value="KAG2190881.1"/>
    <property type="molecule type" value="Genomic_DNA"/>
</dbReference>
<keyword evidence="5 10" id="KW-0472">Membrane</keyword>
<comment type="domain">
    <text evidence="10">The DHHC domain is required for palmitoyltransferase activity.</text>
</comment>
<keyword evidence="6" id="KW-0564">Palmitate</keyword>
<dbReference type="GO" id="GO:0016020">
    <property type="term" value="C:membrane"/>
    <property type="evidence" value="ECO:0007669"/>
    <property type="project" value="UniProtKB-SubCell"/>
</dbReference>
<organism evidence="12 13">
    <name type="scientific">Mucor plumbeus</name>
    <dbReference type="NCBI Taxonomy" id="97098"/>
    <lineage>
        <taxon>Eukaryota</taxon>
        <taxon>Fungi</taxon>
        <taxon>Fungi incertae sedis</taxon>
        <taxon>Mucoromycota</taxon>
        <taxon>Mucoromycotina</taxon>
        <taxon>Mucoromycetes</taxon>
        <taxon>Mucorales</taxon>
        <taxon>Mucorineae</taxon>
        <taxon>Mucoraceae</taxon>
        <taxon>Mucor</taxon>
    </lineage>
</organism>
<keyword evidence="2 10" id="KW-0808">Transferase</keyword>
<keyword evidence="4 10" id="KW-1133">Transmembrane helix</keyword>
<dbReference type="Pfam" id="PF01529">
    <property type="entry name" value="DHHC"/>
    <property type="match status" value="1"/>
</dbReference>
<gene>
    <name evidence="12" type="ORF">INT46_003167</name>
</gene>
<reference evidence="12" key="1">
    <citation type="submission" date="2020-12" db="EMBL/GenBank/DDBJ databases">
        <title>Metabolic potential, ecology and presence of endohyphal bacteria is reflected in genomic diversity of Mucoromycotina.</title>
        <authorList>
            <person name="Muszewska A."/>
            <person name="Okrasinska A."/>
            <person name="Steczkiewicz K."/>
            <person name="Drgas O."/>
            <person name="Orlowska M."/>
            <person name="Perlinska-Lenart U."/>
            <person name="Aleksandrzak-Piekarczyk T."/>
            <person name="Szatraj K."/>
            <person name="Zielenkiewicz U."/>
            <person name="Pilsyk S."/>
            <person name="Malc E."/>
            <person name="Mieczkowski P."/>
            <person name="Kruszewska J.S."/>
            <person name="Biernat P."/>
            <person name="Pawlowska J."/>
        </authorList>
    </citation>
    <scope>NUCLEOTIDE SEQUENCE</scope>
    <source>
        <strain evidence="12">CBS 226.32</strain>
    </source>
</reference>
<keyword evidence="13" id="KW-1185">Reference proteome</keyword>
<feature type="domain" description="Palmitoyltransferase DHHC" evidence="11">
    <location>
        <begin position="50"/>
        <end position="219"/>
    </location>
</feature>
<proteinExistence type="inferred from homology"/>
<keyword evidence="3 10" id="KW-0812">Transmembrane</keyword>
<protein>
    <recommendedName>
        <fullName evidence="10">Palmitoyltransferase</fullName>
        <ecNumber evidence="10">2.3.1.225</ecNumber>
    </recommendedName>
</protein>
<dbReference type="PANTHER" id="PTHR12246">
    <property type="entry name" value="PALMITOYLTRANSFERASE ZDHHC16"/>
    <property type="match status" value="1"/>
</dbReference>
<dbReference type="EC" id="2.3.1.225" evidence="10"/>
<evidence type="ECO:0000256" key="7">
    <source>
        <dbReference type="ARBA" id="ARBA00023288"/>
    </source>
</evidence>
<dbReference type="InterPro" id="IPR001594">
    <property type="entry name" value="Palmitoyltrfase_DHHC"/>
</dbReference>
<dbReference type="Proteomes" id="UP000650833">
    <property type="component" value="Unassembled WGS sequence"/>
</dbReference>
<evidence type="ECO:0000256" key="1">
    <source>
        <dbReference type="ARBA" id="ARBA00004141"/>
    </source>
</evidence>
<comment type="catalytic activity">
    <reaction evidence="9 10">
        <text>L-cysteinyl-[protein] + hexadecanoyl-CoA = S-hexadecanoyl-L-cysteinyl-[protein] + CoA</text>
        <dbReference type="Rhea" id="RHEA:36683"/>
        <dbReference type="Rhea" id="RHEA-COMP:10131"/>
        <dbReference type="Rhea" id="RHEA-COMP:11032"/>
        <dbReference type="ChEBI" id="CHEBI:29950"/>
        <dbReference type="ChEBI" id="CHEBI:57287"/>
        <dbReference type="ChEBI" id="CHEBI:57379"/>
        <dbReference type="ChEBI" id="CHEBI:74151"/>
        <dbReference type="EC" id="2.3.1.225"/>
    </reaction>
</comment>
<evidence type="ECO:0000256" key="8">
    <source>
        <dbReference type="ARBA" id="ARBA00023315"/>
    </source>
</evidence>
<dbReference type="PROSITE" id="PS50216">
    <property type="entry name" value="DHHC"/>
    <property type="match status" value="1"/>
</dbReference>
<dbReference type="GO" id="GO:0019706">
    <property type="term" value="F:protein-cysteine S-palmitoyltransferase activity"/>
    <property type="evidence" value="ECO:0007669"/>
    <property type="project" value="UniProtKB-EC"/>
</dbReference>
<accession>A0A8H7ULW4</accession>
<comment type="caution">
    <text evidence="12">The sequence shown here is derived from an EMBL/GenBank/DDBJ whole genome shotgun (WGS) entry which is preliminary data.</text>
</comment>
<evidence type="ECO:0000256" key="2">
    <source>
        <dbReference type="ARBA" id="ARBA00022679"/>
    </source>
</evidence>
<evidence type="ECO:0000313" key="13">
    <source>
        <dbReference type="Proteomes" id="UP000650833"/>
    </source>
</evidence>
<comment type="subcellular location">
    <subcellularLocation>
        <location evidence="1">Membrane</location>
        <topology evidence="1">Multi-pass membrane protein</topology>
    </subcellularLocation>
</comment>
<evidence type="ECO:0000313" key="12">
    <source>
        <dbReference type="EMBL" id="KAG2190881.1"/>
    </source>
</evidence>
<evidence type="ECO:0000256" key="10">
    <source>
        <dbReference type="RuleBase" id="RU079119"/>
    </source>
</evidence>
<keyword evidence="8 10" id="KW-0012">Acyltransferase</keyword>
<comment type="similarity">
    <text evidence="10">Belongs to the DHHC palmitoyltransferase family.</text>
</comment>
<dbReference type="OrthoDB" id="9909019at2759"/>